<feature type="binding site" evidence="13">
    <location>
        <position position="218"/>
    </location>
    <ligand>
        <name>Ca(2+)</name>
        <dbReference type="ChEBI" id="CHEBI:29108"/>
    </ligand>
</feature>
<feature type="binding site" evidence="13">
    <location>
        <position position="250"/>
    </location>
    <ligand>
        <name>Mg(2+)</name>
        <dbReference type="ChEBI" id="CHEBI:18420"/>
    </ligand>
</feature>
<proteinExistence type="predicted"/>
<keyword evidence="18" id="KW-1185">Reference proteome</keyword>
<feature type="binding site" evidence="13">
    <location>
        <position position="270"/>
    </location>
    <ligand>
        <name>Mg(2+)</name>
        <dbReference type="ChEBI" id="CHEBI:18420"/>
    </ligand>
</feature>
<dbReference type="InterPro" id="IPR005959">
    <property type="entry name" value="Fumarylacetoacetase"/>
</dbReference>
<keyword evidence="8 13" id="KW-0460">Magnesium</keyword>
<comment type="pathway">
    <text evidence="3">Amino-acid degradation; L-phenylalanine degradation; acetoacetate and fumarate from L-phenylalanine: step 6/6.</text>
</comment>
<evidence type="ECO:0000313" key="18">
    <source>
        <dbReference type="Proteomes" id="UP000199548"/>
    </source>
</evidence>
<evidence type="ECO:0000256" key="7">
    <source>
        <dbReference type="ARBA" id="ARBA00022837"/>
    </source>
</evidence>
<sequence>MIELDATHDPKRTSWVDSANAPDTDFPIQNLPFGIFSSDLVTPTVSRHFGIAIGASVFDVTRARQLGLLEGLAAQAADLASTGTLNALFAQGRAPSRELRKQVSALLDDKSAEGARARALHEQLLYPASACELHLPTAVGNYTDFYSGIHHAIAAGSLLTPDNPLPANYKWVPIAYHGRASSVRPSGTQIRRPHGQRGGTADRPPVFGPSQRLDFELEMGFYVGAGNALGEPVPVAQAGDHIVGFSLLNDWSARDVQRWEMFPLGPFLSKNFGTSVSPWVVTADALAPFRMPAMERPASDPQPLPYLHDPVDQRHGGIDVDLSVKLSTEAMRAAGTPAAQIIHSNAQYLYWTPAQMLAHHTSGGCDLLPGDLIGTGTISGPTRDQLSSLLELTFGGTQPVTLPNGEQRAFLQDGDEITFHGRCQRAGFVTIGFGSCVGRIVA</sequence>
<feature type="binding site" evidence="12">
    <location>
        <position position="377"/>
    </location>
    <ligand>
        <name>substrate</name>
    </ligand>
</feature>
<comment type="cofactor">
    <cofactor evidence="1 13">
        <name>Ca(2+)</name>
        <dbReference type="ChEBI" id="CHEBI:29108"/>
    </cofactor>
</comment>
<dbReference type="PANTHER" id="PTHR43069:SF2">
    <property type="entry name" value="FUMARYLACETOACETASE"/>
    <property type="match status" value="1"/>
</dbReference>
<dbReference type="SUPFAM" id="SSF56529">
    <property type="entry name" value="FAH"/>
    <property type="match status" value="1"/>
</dbReference>
<dbReference type="GO" id="GO:0006572">
    <property type="term" value="P:L-tyrosine catabolic process"/>
    <property type="evidence" value="ECO:0007669"/>
    <property type="project" value="UniProtKB-KW"/>
</dbReference>
<evidence type="ECO:0000256" key="4">
    <source>
        <dbReference type="ARBA" id="ARBA00012094"/>
    </source>
</evidence>
<keyword evidence="9" id="KW-0828">Tyrosine catabolism</keyword>
<dbReference type="SUPFAM" id="SSF63433">
    <property type="entry name" value="Fumarylacetoacetate hydrolase, FAH, N-terminal domain"/>
    <property type="match status" value="1"/>
</dbReference>
<dbReference type="GO" id="GO:0046872">
    <property type="term" value="F:metal ion binding"/>
    <property type="evidence" value="ECO:0007669"/>
    <property type="project" value="UniProtKB-KW"/>
</dbReference>
<gene>
    <name evidence="17" type="ORF">SAMN05192543_101673</name>
</gene>
<evidence type="ECO:0000256" key="13">
    <source>
        <dbReference type="PIRSR" id="PIRSR605959-3"/>
    </source>
</evidence>
<dbReference type="AlphaFoldDB" id="A0A1I3E4R5"/>
<feature type="binding site" evidence="13">
    <location>
        <position position="274"/>
    </location>
    <ligand>
        <name>Mg(2+)</name>
        <dbReference type="ChEBI" id="CHEBI:18420"/>
    </ligand>
</feature>
<evidence type="ECO:0000259" key="16">
    <source>
        <dbReference type="Pfam" id="PF09298"/>
    </source>
</evidence>
<keyword evidence="6 17" id="KW-0378">Hydrolase</keyword>
<evidence type="ECO:0000256" key="9">
    <source>
        <dbReference type="ARBA" id="ARBA00022878"/>
    </source>
</evidence>
<evidence type="ECO:0000256" key="5">
    <source>
        <dbReference type="ARBA" id="ARBA00022723"/>
    </source>
</evidence>
<dbReference type="Gene3D" id="2.30.30.230">
    <property type="entry name" value="Fumarylacetoacetase, N-terminal domain"/>
    <property type="match status" value="1"/>
</dbReference>
<dbReference type="Proteomes" id="UP000199548">
    <property type="component" value="Unassembled WGS sequence"/>
</dbReference>
<evidence type="ECO:0000256" key="12">
    <source>
        <dbReference type="PIRSR" id="PIRSR605959-2"/>
    </source>
</evidence>
<feature type="region of interest" description="Disordered" evidence="14">
    <location>
        <begin position="183"/>
        <end position="206"/>
    </location>
</feature>
<keyword evidence="7 13" id="KW-0106">Calcium</keyword>
<dbReference type="InterPro" id="IPR036462">
    <property type="entry name" value="Fumarylacetoacetase_N_sf"/>
</dbReference>
<evidence type="ECO:0000256" key="3">
    <source>
        <dbReference type="ARBA" id="ARBA00004782"/>
    </source>
</evidence>
<feature type="binding site" evidence="12">
    <location>
        <position position="146"/>
    </location>
    <ligand>
        <name>substrate</name>
    </ligand>
</feature>
<dbReference type="NCBIfam" id="TIGR01266">
    <property type="entry name" value="fum_ac_acetase"/>
    <property type="match status" value="1"/>
</dbReference>
<dbReference type="STRING" id="420953.SAMN05192543_101673"/>
<evidence type="ECO:0000256" key="2">
    <source>
        <dbReference type="ARBA" id="ARBA00001946"/>
    </source>
</evidence>
<keyword evidence="5 13" id="KW-0479">Metal-binding</keyword>
<dbReference type="InterPro" id="IPR015377">
    <property type="entry name" value="Fumarylacetoacetase_N"/>
</dbReference>
<dbReference type="Pfam" id="PF09298">
    <property type="entry name" value="FAA_hydrolase_N"/>
    <property type="match status" value="1"/>
</dbReference>
<dbReference type="EMBL" id="FOQU01000001">
    <property type="protein sequence ID" value="SFH93681.1"/>
    <property type="molecule type" value="Genomic_DNA"/>
</dbReference>
<dbReference type="Pfam" id="PF01557">
    <property type="entry name" value="FAA_hydrolase"/>
    <property type="match status" value="1"/>
</dbReference>
<dbReference type="Gene3D" id="3.90.850.10">
    <property type="entry name" value="Fumarylacetoacetase-like, C-terminal domain"/>
    <property type="match status" value="1"/>
</dbReference>
<protein>
    <recommendedName>
        <fullName evidence="4">fumarylacetoacetase</fullName>
        <ecNumber evidence="4">3.7.1.2</ecNumber>
    </recommendedName>
</protein>
<evidence type="ECO:0000256" key="10">
    <source>
        <dbReference type="ARBA" id="ARBA00023232"/>
    </source>
</evidence>
<dbReference type="RefSeq" id="WP_177228239.1">
    <property type="nucleotide sequence ID" value="NZ_CP041743.1"/>
</dbReference>
<feature type="domain" description="Fumarylacetoacetase N-terminal" evidence="16">
    <location>
        <begin position="29"/>
        <end position="136"/>
    </location>
</feature>
<dbReference type="InterPro" id="IPR036663">
    <property type="entry name" value="Fumarylacetoacetase_C_sf"/>
</dbReference>
<comment type="cofactor">
    <cofactor evidence="2 13">
        <name>Mg(2+)</name>
        <dbReference type="ChEBI" id="CHEBI:18420"/>
    </cofactor>
</comment>
<dbReference type="InterPro" id="IPR011234">
    <property type="entry name" value="Fumarylacetoacetase-like_C"/>
</dbReference>
<dbReference type="GO" id="GO:1902000">
    <property type="term" value="P:homogentisate catabolic process"/>
    <property type="evidence" value="ECO:0007669"/>
    <property type="project" value="TreeGrafter"/>
</dbReference>
<feature type="binding site" evidence="13">
    <location>
        <position position="250"/>
    </location>
    <ligand>
        <name>Ca(2+)</name>
        <dbReference type="ChEBI" id="CHEBI:29108"/>
    </ligand>
</feature>
<feature type="binding site" evidence="12">
    <location>
        <position position="257"/>
    </location>
    <ligand>
        <name>substrate</name>
    </ligand>
</feature>
<evidence type="ECO:0000256" key="1">
    <source>
        <dbReference type="ARBA" id="ARBA00001913"/>
    </source>
</evidence>
<evidence type="ECO:0000256" key="14">
    <source>
        <dbReference type="SAM" id="MobiDB-lite"/>
    </source>
</evidence>
<evidence type="ECO:0000259" key="15">
    <source>
        <dbReference type="Pfam" id="PF01557"/>
    </source>
</evidence>
<evidence type="ECO:0000256" key="8">
    <source>
        <dbReference type="ARBA" id="ARBA00022842"/>
    </source>
</evidence>
<organism evidence="17 18">
    <name type="scientific">Paraburkholderia megapolitana</name>
    <dbReference type="NCBI Taxonomy" id="420953"/>
    <lineage>
        <taxon>Bacteria</taxon>
        <taxon>Pseudomonadati</taxon>
        <taxon>Pseudomonadota</taxon>
        <taxon>Betaproteobacteria</taxon>
        <taxon>Burkholderiales</taxon>
        <taxon>Burkholderiaceae</taxon>
        <taxon>Paraburkholderia</taxon>
    </lineage>
</organism>
<feature type="binding site" evidence="13">
    <location>
        <position position="216"/>
    </location>
    <ligand>
        <name>Ca(2+)</name>
        <dbReference type="ChEBI" id="CHEBI:29108"/>
    </ligand>
</feature>
<feature type="binding site" evidence="13">
    <location>
        <position position="144"/>
    </location>
    <ligand>
        <name>Ca(2+)</name>
        <dbReference type="ChEBI" id="CHEBI:29108"/>
    </ligand>
</feature>
<dbReference type="UniPathway" id="UPA00139">
    <property type="reaction ID" value="UER00341"/>
</dbReference>
<feature type="active site" description="Proton acceptor" evidence="11">
    <location>
        <position position="151"/>
    </location>
</feature>
<name>A0A1I3E4R5_9BURK</name>
<accession>A0A1I3E4R5</accession>
<evidence type="ECO:0000313" key="17">
    <source>
        <dbReference type="EMBL" id="SFH93681.1"/>
    </source>
</evidence>
<dbReference type="PANTHER" id="PTHR43069">
    <property type="entry name" value="FUMARYLACETOACETASE"/>
    <property type="match status" value="1"/>
</dbReference>
<reference evidence="17 18" key="1">
    <citation type="submission" date="2016-10" db="EMBL/GenBank/DDBJ databases">
        <authorList>
            <person name="de Groot N.N."/>
        </authorList>
    </citation>
    <scope>NUCLEOTIDE SEQUENCE [LARGE SCALE GENOMIC DNA]</scope>
    <source>
        <strain evidence="17 18">LMG 23650</strain>
    </source>
</reference>
<dbReference type="GO" id="GO:0006559">
    <property type="term" value="P:L-phenylalanine catabolic process"/>
    <property type="evidence" value="ECO:0007669"/>
    <property type="project" value="UniProtKB-UniPathway"/>
</dbReference>
<keyword evidence="10" id="KW-0585">Phenylalanine catabolism</keyword>
<evidence type="ECO:0000256" key="6">
    <source>
        <dbReference type="ARBA" id="ARBA00022801"/>
    </source>
</evidence>
<dbReference type="GO" id="GO:0004334">
    <property type="term" value="F:fumarylacetoacetase activity"/>
    <property type="evidence" value="ECO:0007669"/>
    <property type="project" value="UniProtKB-EC"/>
</dbReference>
<dbReference type="EC" id="3.7.1.2" evidence="4"/>
<feature type="domain" description="Fumarylacetoacetase-like C-terminal" evidence="15">
    <location>
        <begin position="146"/>
        <end position="440"/>
    </location>
</feature>
<evidence type="ECO:0000256" key="11">
    <source>
        <dbReference type="PIRSR" id="PIRSR605959-1"/>
    </source>
</evidence>